<dbReference type="AlphaFoldDB" id="A0A7W9UY28"/>
<dbReference type="Gene3D" id="3.30.420.150">
    <property type="entry name" value="Exopolyphosphatase. Domain 2"/>
    <property type="match status" value="1"/>
</dbReference>
<name>A0A7W9UY28_9ACTN</name>
<proteinExistence type="inferred from homology"/>
<dbReference type="EMBL" id="JACHJL010000005">
    <property type="protein sequence ID" value="MBB5935490.1"/>
    <property type="molecule type" value="Genomic_DNA"/>
</dbReference>
<dbReference type="Pfam" id="PF02541">
    <property type="entry name" value="Ppx-GppA"/>
    <property type="match status" value="1"/>
</dbReference>
<evidence type="ECO:0000313" key="4">
    <source>
        <dbReference type="EMBL" id="MBB5935490.1"/>
    </source>
</evidence>
<feature type="region of interest" description="Disordered" evidence="2">
    <location>
        <begin position="340"/>
        <end position="362"/>
    </location>
</feature>
<dbReference type="GO" id="GO:0004309">
    <property type="term" value="F:exopolyphosphatase activity"/>
    <property type="evidence" value="ECO:0007669"/>
    <property type="project" value="UniProtKB-EC"/>
</dbReference>
<dbReference type="InterPro" id="IPR043129">
    <property type="entry name" value="ATPase_NBD"/>
</dbReference>
<dbReference type="EC" id="3.6.1.40" evidence="4"/>
<feature type="domain" description="Ppx/GppA phosphatase N-terminal" evidence="3">
    <location>
        <begin position="28"/>
        <end position="312"/>
    </location>
</feature>
<dbReference type="InterPro" id="IPR003695">
    <property type="entry name" value="Ppx_GppA_N"/>
</dbReference>
<dbReference type="PANTHER" id="PTHR30005:SF0">
    <property type="entry name" value="RETROGRADE REGULATION PROTEIN 2"/>
    <property type="match status" value="1"/>
</dbReference>
<organism evidence="4 5">
    <name type="scientific">Streptomyces zagrosensis</name>
    <dbReference type="NCBI Taxonomy" id="1042984"/>
    <lineage>
        <taxon>Bacteria</taxon>
        <taxon>Bacillati</taxon>
        <taxon>Actinomycetota</taxon>
        <taxon>Actinomycetes</taxon>
        <taxon>Kitasatosporales</taxon>
        <taxon>Streptomycetaceae</taxon>
        <taxon>Streptomyces</taxon>
    </lineage>
</organism>
<comment type="similarity">
    <text evidence="1">Belongs to the GppA/Ppx family.</text>
</comment>
<keyword evidence="4" id="KW-0378">Hydrolase</keyword>
<keyword evidence="5" id="KW-1185">Reference proteome</keyword>
<dbReference type="Gene3D" id="3.30.420.40">
    <property type="match status" value="1"/>
</dbReference>
<dbReference type="EC" id="3.6.1.11" evidence="4"/>
<dbReference type="SUPFAM" id="SSF53067">
    <property type="entry name" value="Actin-like ATPase domain"/>
    <property type="match status" value="2"/>
</dbReference>
<comment type="caution">
    <text evidence="4">The sequence shown here is derived from an EMBL/GenBank/DDBJ whole genome shotgun (WGS) entry which is preliminary data.</text>
</comment>
<dbReference type="PANTHER" id="PTHR30005">
    <property type="entry name" value="EXOPOLYPHOSPHATASE"/>
    <property type="match status" value="1"/>
</dbReference>
<dbReference type="RefSeq" id="WP_184571984.1">
    <property type="nucleotide sequence ID" value="NZ_JACHJL010000005.1"/>
</dbReference>
<gene>
    <name evidence="4" type="ORF">FHS42_002552</name>
</gene>
<dbReference type="Proteomes" id="UP000588098">
    <property type="component" value="Unassembled WGS sequence"/>
</dbReference>
<dbReference type="GO" id="GO:0008894">
    <property type="term" value="F:guanosine-5'-triphosphate,3'-diphosphate diphosphatase activity"/>
    <property type="evidence" value="ECO:0007669"/>
    <property type="project" value="UniProtKB-EC"/>
</dbReference>
<evidence type="ECO:0000313" key="5">
    <source>
        <dbReference type="Proteomes" id="UP000588098"/>
    </source>
</evidence>
<sequence>MMNTNVGTHVGMLIGVLDVGSYTAHLLVVNTRDAALSAVHRSKIPLRLIERIGPDGHLDQGCTDKVAQAVAASLSEAKRLGVREMFAYATAVIRDAPNRDEVIAQVQARTGVRLAVLPGETEATLTFLAARRWAGRESGSMALLNLGGGCLEVAFGHGDLPDFTACLPLGAGRLTREHIAHCGPLSSQQVTALRRHVSEGLRETAEYVKAQAPQTVLATSRTFQQLARLCGAAPQREGPHVPRRLNPGDLKKAQQRLVSLPVAQRAKLPGISKARARQAAVGAIVAHTTMKLAGINEVRICPWALREGVLLQHPAIAATARAVPSIGLLALQPWAPTSPALGPACPSMRRRRSAPSPGDIAA</sequence>
<reference evidence="4 5" key="1">
    <citation type="submission" date="2020-08" db="EMBL/GenBank/DDBJ databases">
        <title>Genomic Encyclopedia of Type Strains, Phase III (KMG-III): the genomes of soil and plant-associated and newly described type strains.</title>
        <authorList>
            <person name="Whitman W."/>
        </authorList>
    </citation>
    <scope>NUCLEOTIDE SEQUENCE [LARGE SCALE GENOMIC DNA]</scope>
    <source>
        <strain evidence="4 5">CECT 8305</strain>
    </source>
</reference>
<evidence type="ECO:0000259" key="3">
    <source>
        <dbReference type="Pfam" id="PF02541"/>
    </source>
</evidence>
<evidence type="ECO:0000256" key="2">
    <source>
        <dbReference type="SAM" id="MobiDB-lite"/>
    </source>
</evidence>
<protein>
    <submittedName>
        <fullName evidence="4">Exopolyphosphatase/guanosine-5'-triphosphate, 3'-diphosphate pyrophosphatase</fullName>
        <ecNumber evidence="4">3.6.1.11</ecNumber>
        <ecNumber evidence="4">3.6.1.40</ecNumber>
    </submittedName>
</protein>
<accession>A0A7W9UY28</accession>
<dbReference type="InterPro" id="IPR050273">
    <property type="entry name" value="GppA/Ppx_hydrolase"/>
</dbReference>
<evidence type="ECO:0000256" key="1">
    <source>
        <dbReference type="ARBA" id="ARBA00007125"/>
    </source>
</evidence>
<dbReference type="CDD" id="cd24056">
    <property type="entry name" value="ASKHA_NBD_MtPPX1-like"/>
    <property type="match status" value="1"/>
</dbReference>